<dbReference type="InterPro" id="IPR036179">
    <property type="entry name" value="Ig-like_dom_sf"/>
</dbReference>
<dbReference type="InterPro" id="IPR003599">
    <property type="entry name" value="Ig_sub"/>
</dbReference>
<feature type="domain" description="Immunoglobulin" evidence="5">
    <location>
        <begin position="268"/>
        <end position="361"/>
    </location>
</feature>
<feature type="transmembrane region" description="Helical" evidence="4">
    <location>
        <begin position="392"/>
        <end position="413"/>
    </location>
</feature>
<dbReference type="Ensembl" id="ENSOABT00000081121.1">
    <property type="protein sequence ID" value="ENSOABP00000072029.1"/>
    <property type="gene ID" value="ENSOABG00000033910.1"/>
</dbReference>
<dbReference type="Pfam" id="PF07686">
    <property type="entry name" value="V-set"/>
    <property type="match status" value="3"/>
</dbReference>
<protein>
    <recommendedName>
        <fullName evidence="5">Immunoglobulin domain-containing protein</fullName>
    </recommendedName>
</protein>
<evidence type="ECO:0000256" key="4">
    <source>
        <dbReference type="SAM" id="Phobius"/>
    </source>
</evidence>
<dbReference type="AlphaFoldDB" id="A0AAZ1XWM8"/>
<dbReference type="InterPro" id="IPR050671">
    <property type="entry name" value="CD300_family_receptors"/>
</dbReference>
<keyword evidence="4" id="KW-1133">Transmembrane helix</keyword>
<evidence type="ECO:0000256" key="2">
    <source>
        <dbReference type="ARBA" id="ARBA00022692"/>
    </source>
</evidence>
<keyword evidence="7" id="KW-1185">Reference proteome</keyword>
<dbReference type="GO" id="GO:0004888">
    <property type="term" value="F:transmembrane signaling receptor activity"/>
    <property type="evidence" value="ECO:0007669"/>
    <property type="project" value="TreeGrafter"/>
</dbReference>
<keyword evidence="3 4" id="KW-0472">Membrane</keyword>
<accession>A0AAZ1XWM8</accession>
<reference evidence="6" key="3">
    <citation type="submission" date="2025-09" db="UniProtKB">
        <authorList>
            <consortium name="Ensembl"/>
        </authorList>
    </citation>
    <scope>IDENTIFICATION</scope>
</reference>
<evidence type="ECO:0000259" key="5">
    <source>
        <dbReference type="SMART" id="SM00409"/>
    </source>
</evidence>
<dbReference type="SMART" id="SM00409">
    <property type="entry name" value="IG"/>
    <property type="match status" value="3"/>
</dbReference>
<comment type="subcellular location">
    <subcellularLocation>
        <location evidence="1">Membrane</location>
    </subcellularLocation>
</comment>
<evidence type="ECO:0000313" key="6">
    <source>
        <dbReference type="Ensembl" id="ENSOABP00000072029.1"/>
    </source>
</evidence>
<gene>
    <name evidence="6" type="primary">LOC116322251</name>
</gene>
<dbReference type="InterPro" id="IPR013106">
    <property type="entry name" value="Ig_V-set"/>
</dbReference>
<sequence>MTFRKSNCGCDIFSIFLVRFLFLQSKAKMGILQNLLFTICIALRCMTSAEGVIHVTGYVGSEVNISCSYGQGYESYEKYLCKNKCLINNDVLITTSKSRENKYRIHDDKTARIFTTTITGLLSEDAGKYWCGVTRTGTDIYTEVMLKLVQDSCCDTVTKIESYEGYSESVSCPYESQYQNNLKYICRGNRPSACLQEALITSDTKQNGRFRLDDDKVLFTVNGTFTVNMSSLTHNDSGSYLCGVQRNSDLDVFSAVELKVKEWCCVKSIKIKGTVGQPLTLQCPYPPQHLDKGKFLCKGEHRTNCKDITSQSRFKLEGNGSSSSFSVVITKLEEADAGTYWCGSDSERRPGNYTKIQLSVVFLQHTSTLPSTVETLGKMSTQSNPIKNAGHYVVYTVPPLLLLLMCVFAVIVYKCKHQKAKEDEVVMNKNAQNEDALVEVTDAAKNNIYGNQEVVMCKEETSIQQR</sequence>
<dbReference type="CDD" id="cd05716">
    <property type="entry name" value="IgV_pIgR_like"/>
    <property type="match status" value="2"/>
</dbReference>
<evidence type="ECO:0000256" key="1">
    <source>
        <dbReference type="ARBA" id="ARBA00004370"/>
    </source>
</evidence>
<dbReference type="GO" id="GO:0005886">
    <property type="term" value="C:plasma membrane"/>
    <property type="evidence" value="ECO:0007669"/>
    <property type="project" value="TreeGrafter"/>
</dbReference>
<reference evidence="7" key="1">
    <citation type="submission" date="2020-03" db="EMBL/GenBank/DDBJ databases">
        <title>Evolution of repeat sequences and sex chromosomes of tilapia species revealed by chromosome-level genomes.</title>
        <authorList>
            <person name="Xu L."/>
            <person name="Tao W."/>
            <person name="Wang D."/>
            <person name="Zhou Q."/>
        </authorList>
    </citation>
    <scope>NUCLEOTIDE SEQUENCE [LARGE SCALE GENOMIC DNA]</scope>
    <source>
        <strain evidence="7">Israel</strain>
    </source>
</reference>
<dbReference type="Proteomes" id="UP000472276">
    <property type="component" value="Unassembled WGS sequence"/>
</dbReference>
<feature type="domain" description="Immunoglobulin" evidence="5">
    <location>
        <begin position="157"/>
        <end position="261"/>
    </location>
</feature>
<dbReference type="PANTHER" id="PTHR11860:SF118">
    <property type="entry name" value="CMRF35-LIKE MOLECULE 3-RELATED"/>
    <property type="match status" value="1"/>
</dbReference>
<organism evidence="6 7">
    <name type="scientific">Oreochromis aureus</name>
    <name type="common">Israeli tilapia</name>
    <name type="synonym">Chromis aureus</name>
    <dbReference type="NCBI Taxonomy" id="47969"/>
    <lineage>
        <taxon>Eukaryota</taxon>
        <taxon>Metazoa</taxon>
        <taxon>Chordata</taxon>
        <taxon>Craniata</taxon>
        <taxon>Vertebrata</taxon>
        <taxon>Euteleostomi</taxon>
        <taxon>Actinopterygii</taxon>
        <taxon>Neopterygii</taxon>
        <taxon>Teleostei</taxon>
        <taxon>Neoteleostei</taxon>
        <taxon>Acanthomorphata</taxon>
        <taxon>Ovalentaria</taxon>
        <taxon>Cichlomorphae</taxon>
        <taxon>Cichliformes</taxon>
        <taxon>Cichlidae</taxon>
        <taxon>African cichlids</taxon>
        <taxon>Pseudocrenilabrinae</taxon>
        <taxon>Oreochromini</taxon>
        <taxon>Oreochromis</taxon>
    </lineage>
</organism>
<dbReference type="Gene3D" id="2.60.40.10">
    <property type="entry name" value="Immunoglobulins"/>
    <property type="match status" value="3"/>
</dbReference>
<evidence type="ECO:0000256" key="3">
    <source>
        <dbReference type="ARBA" id="ARBA00023136"/>
    </source>
</evidence>
<dbReference type="PANTHER" id="PTHR11860">
    <property type="entry name" value="POLYMERIC-IMMUNOGLOBULIN RECEPTOR"/>
    <property type="match status" value="1"/>
</dbReference>
<proteinExistence type="predicted"/>
<dbReference type="InterPro" id="IPR013783">
    <property type="entry name" value="Ig-like_fold"/>
</dbReference>
<reference evidence="6" key="2">
    <citation type="submission" date="2025-08" db="UniProtKB">
        <authorList>
            <consortium name="Ensembl"/>
        </authorList>
    </citation>
    <scope>IDENTIFICATION</scope>
</reference>
<feature type="domain" description="Immunoglobulin" evidence="5">
    <location>
        <begin position="52"/>
        <end position="149"/>
    </location>
</feature>
<keyword evidence="2 4" id="KW-0812">Transmembrane</keyword>
<evidence type="ECO:0000313" key="7">
    <source>
        <dbReference type="Proteomes" id="UP000472276"/>
    </source>
</evidence>
<name>A0AAZ1XWM8_OREAU</name>
<dbReference type="SUPFAM" id="SSF48726">
    <property type="entry name" value="Immunoglobulin"/>
    <property type="match status" value="3"/>
</dbReference>